<reference evidence="2" key="1">
    <citation type="submission" date="2020-06" db="EMBL/GenBank/DDBJ databases">
        <title>Draft genome of Bugula neritina, a colonial animal packing powerful symbionts and potential medicines.</title>
        <authorList>
            <person name="Rayko M."/>
        </authorList>
    </citation>
    <scope>NUCLEOTIDE SEQUENCE [LARGE SCALE GENOMIC DNA]</scope>
    <source>
        <strain evidence="2">Kwan_BN1</strain>
    </source>
</reference>
<organism evidence="2 3">
    <name type="scientific">Bugula neritina</name>
    <name type="common">Brown bryozoan</name>
    <name type="synonym">Sertularia neritina</name>
    <dbReference type="NCBI Taxonomy" id="10212"/>
    <lineage>
        <taxon>Eukaryota</taxon>
        <taxon>Metazoa</taxon>
        <taxon>Spiralia</taxon>
        <taxon>Lophotrochozoa</taxon>
        <taxon>Bryozoa</taxon>
        <taxon>Gymnolaemata</taxon>
        <taxon>Cheilostomatida</taxon>
        <taxon>Flustrina</taxon>
        <taxon>Buguloidea</taxon>
        <taxon>Bugulidae</taxon>
        <taxon>Bugula</taxon>
    </lineage>
</organism>
<dbReference type="PANTHER" id="PTHR43056">
    <property type="entry name" value="PEPTIDASE S9 PROLYL OLIGOPEPTIDASE"/>
    <property type="match status" value="1"/>
</dbReference>
<dbReference type="Pfam" id="PF00326">
    <property type="entry name" value="Peptidase_S9"/>
    <property type="match status" value="1"/>
</dbReference>
<accession>A0A7J7KLS3</accession>
<gene>
    <name evidence="2" type="ORF">EB796_002864</name>
</gene>
<name>A0A7J7KLS3_BUGNE</name>
<dbReference type="PANTHER" id="PTHR43056:SF5">
    <property type="entry name" value="PEPTIDASE S9 PROLYL OLIGOPEPTIDASE CATALYTIC DOMAIN-CONTAINING PROTEIN"/>
    <property type="match status" value="1"/>
</dbReference>
<protein>
    <recommendedName>
        <fullName evidence="1">Peptidase S9 prolyl oligopeptidase catalytic domain-containing protein</fullName>
    </recommendedName>
</protein>
<dbReference type="GO" id="GO:0006508">
    <property type="term" value="P:proteolysis"/>
    <property type="evidence" value="ECO:0007669"/>
    <property type="project" value="InterPro"/>
</dbReference>
<dbReference type="InterPro" id="IPR029058">
    <property type="entry name" value="AB_hydrolase_fold"/>
</dbReference>
<dbReference type="OrthoDB" id="416344at2759"/>
<dbReference type="EMBL" id="VXIV02000344">
    <property type="protein sequence ID" value="KAF6038826.1"/>
    <property type="molecule type" value="Genomic_DNA"/>
</dbReference>
<feature type="domain" description="Peptidase S9 prolyl oligopeptidase catalytic" evidence="1">
    <location>
        <begin position="438"/>
        <end position="641"/>
    </location>
</feature>
<sequence length="660" mass="73388">MSKKSVKSFGEWKSPITSAVTAKKACDFQDLLVDIADNGNDVVYWSEIRVNEDGRTVVVSCEVGKAEPKEWTPAGFSARTTVHEYGGGNIFVHKGTLYFSNFSDQRLYKQLTPDSTPTPVTAADTSYRYANGHMSAKTNLIYIVREDHSNIESGQAKEPTNSVICLDPSTQQEKVLACGADFYSTPKVSLDGEKICWVQWFHPSMPWYDTELWTAKLTKSGDAVIEGSAKKVAGGKDVSVMIPRWTPSGELRFISDENNWWNVYESALDGSITNIYKMDQEIGRPDWLFGNQPYDTNPSCPGEYVVSCDGLLTLMENGVKKKTFNTGFTSHLLLNFSESGKVYCCASSAIQFSTLLSISTLDGKVEILKKSQPVDIDEGYLSEFTEICYNTTDGGRSYANYYKPTNKDYEGPDDELPPLLVKAHGGPTGSTTTCLQLSVQYFTSRGFAVLDVSYRGSTGYGREYRLKLDNKWGIYDVDDCCAAAQHLVDNKLVDKNKLCIDGGSAGGYTTLACLASKDVFKAGACSYGVTDLELEANETNKFHSRYLDRLIGVYPQQRDIYIQRSPIHNVDGFNYPIIFFQGTEDKVVPPNQAQMMFDSVEKKGIPCSLIMFEGEQHGFRKSENIQTALDGELYFYSKILKFEADLPDGISDKISISNYA</sequence>
<dbReference type="InterPro" id="IPR001375">
    <property type="entry name" value="Peptidase_S9_cat"/>
</dbReference>
<dbReference type="AlphaFoldDB" id="A0A7J7KLS3"/>
<proteinExistence type="predicted"/>
<dbReference type="Proteomes" id="UP000593567">
    <property type="component" value="Unassembled WGS sequence"/>
</dbReference>
<evidence type="ECO:0000313" key="3">
    <source>
        <dbReference type="Proteomes" id="UP000593567"/>
    </source>
</evidence>
<keyword evidence="3" id="KW-1185">Reference proteome</keyword>
<comment type="caution">
    <text evidence="2">The sequence shown here is derived from an EMBL/GenBank/DDBJ whole genome shotgun (WGS) entry which is preliminary data.</text>
</comment>
<dbReference type="SUPFAM" id="SSF82171">
    <property type="entry name" value="DPP6 N-terminal domain-like"/>
    <property type="match status" value="1"/>
</dbReference>
<evidence type="ECO:0000259" key="1">
    <source>
        <dbReference type="Pfam" id="PF00326"/>
    </source>
</evidence>
<dbReference type="InterPro" id="IPR050585">
    <property type="entry name" value="Xaa-Pro_dipeptidyl-ppase/CocE"/>
</dbReference>
<evidence type="ECO:0000313" key="2">
    <source>
        <dbReference type="EMBL" id="KAF6038826.1"/>
    </source>
</evidence>
<dbReference type="SUPFAM" id="SSF53474">
    <property type="entry name" value="alpha/beta-Hydrolases"/>
    <property type="match status" value="1"/>
</dbReference>
<dbReference type="Gene3D" id="3.40.50.1820">
    <property type="entry name" value="alpha/beta hydrolase"/>
    <property type="match status" value="1"/>
</dbReference>
<dbReference type="GO" id="GO:0008236">
    <property type="term" value="F:serine-type peptidase activity"/>
    <property type="evidence" value="ECO:0007669"/>
    <property type="project" value="InterPro"/>
</dbReference>